<name>A0A6C0JEN2_9ZZZZ</name>
<organism evidence="1">
    <name type="scientific">viral metagenome</name>
    <dbReference type="NCBI Taxonomy" id="1070528"/>
    <lineage>
        <taxon>unclassified sequences</taxon>
        <taxon>metagenomes</taxon>
        <taxon>organismal metagenomes</taxon>
    </lineage>
</organism>
<evidence type="ECO:0000313" key="1">
    <source>
        <dbReference type="EMBL" id="QHU02218.1"/>
    </source>
</evidence>
<dbReference type="AlphaFoldDB" id="A0A6C0JEN2"/>
<dbReference type="EMBL" id="MN740355">
    <property type="protein sequence ID" value="QHU02218.1"/>
    <property type="molecule type" value="Genomic_DNA"/>
</dbReference>
<reference evidence="1" key="1">
    <citation type="journal article" date="2020" name="Nature">
        <title>Giant virus diversity and host interactions through global metagenomics.</title>
        <authorList>
            <person name="Schulz F."/>
            <person name="Roux S."/>
            <person name="Paez-Espino D."/>
            <person name="Jungbluth S."/>
            <person name="Walsh D.A."/>
            <person name="Denef V.J."/>
            <person name="McMahon K.D."/>
            <person name="Konstantinidis K.T."/>
            <person name="Eloe-Fadrosh E.A."/>
            <person name="Kyrpides N.C."/>
            <person name="Woyke T."/>
        </authorList>
    </citation>
    <scope>NUCLEOTIDE SEQUENCE</scope>
    <source>
        <strain evidence="1">GVMAG-M-3300025880-75</strain>
    </source>
</reference>
<protein>
    <submittedName>
        <fullName evidence="1">Uncharacterized protein</fullName>
    </submittedName>
</protein>
<accession>A0A6C0JEN2</accession>
<sequence length="73" mass="8604">MQNLPIELNYEIGNYLFTCKKNPLYINKEFTDIFTHVTKNCKPHKISGKTYCQNCEKDKIWKSRMITNNLSTG</sequence>
<proteinExistence type="predicted"/>